<dbReference type="InterPro" id="IPR036866">
    <property type="entry name" value="RibonucZ/Hydroxyglut_hydro"/>
</dbReference>
<comment type="caution">
    <text evidence="3">The sequence shown here is derived from an EMBL/GenBank/DDBJ whole genome shotgun (WGS) entry which is preliminary data.</text>
</comment>
<dbReference type="EMBL" id="RSCE01000001">
    <property type="protein sequence ID" value="RSH87685.1"/>
    <property type="molecule type" value="Genomic_DNA"/>
</dbReference>
<feature type="domain" description="Metallo-beta-lactamase" evidence="2">
    <location>
        <begin position="103"/>
        <end position="303"/>
    </location>
</feature>
<dbReference type="InterPro" id="IPR001279">
    <property type="entry name" value="Metallo-B-lactamas"/>
</dbReference>
<evidence type="ECO:0000259" key="2">
    <source>
        <dbReference type="Pfam" id="PF12706"/>
    </source>
</evidence>
<proteinExistence type="predicted"/>
<evidence type="ECO:0000313" key="3">
    <source>
        <dbReference type="EMBL" id="RSH87685.1"/>
    </source>
</evidence>
<dbReference type="OrthoDB" id="332863at2759"/>
<accession>A0A427Y9J2</accession>
<organism evidence="3 4">
    <name type="scientific">Apiotrichum porosum</name>
    <dbReference type="NCBI Taxonomy" id="105984"/>
    <lineage>
        <taxon>Eukaryota</taxon>
        <taxon>Fungi</taxon>
        <taxon>Dikarya</taxon>
        <taxon>Basidiomycota</taxon>
        <taxon>Agaricomycotina</taxon>
        <taxon>Tremellomycetes</taxon>
        <taxon>Trichosporonales</taxon>
        <taxon>Trichosporonaceae</taxon>
        <taxon>Apiotrichum</taxon>
    </lineage>
</organism>
<evidence type="ECO:0000256" key="1">
    <source>
        <dbReference type="SAM" id="MobiDB-lite"/>
    </source>
</evidence>
<dbReference type="GO" id="GO:0070290">
    <property type="term" value="F:N-acylphosphatidylethanolamine-specific phospholipase D activity"/>
    <property type="evidence" value="ECO:0007669"/>
    <property type="project" value="TreeGrafter"/>
</dbReference>
<feature type="compositionally biased region" description="Basic and acidic residues" evidence="1">
    <location>
        <begin position="366"/>
        <end position="382"/>
    </location>
</feature>
<dbReference type="GO" id="GO:0070291">
    <property type="term" value="P:N-acylethanolamine metabolic process"/>
    <property type="evidence" value="ECO:0007669"/>
    <property type="project" value="TreeGrafter"/>
</dbReference>
<reference evidence="3 4" key="1">
    <citation type="submission" date="2018-11" db="EMBL/GenBank/DDBJ databases">
        <title>Genome sequence of Apiotrichum porosum DSM 27194.</title>
        <authorList>
            <person name="Aliyu H."/>
            <person name="Gorte O."/>
            <person name="Ochsenreither K."/>
        </authorList>
    </citation>
    <scope>NUCLEOTIDE SEQUENCE [LARGE SCALE GENOMIC DNA]</scope>
    <source>
        <strain evidence="3 4">DSM 27194</strain>
    </source>
</reference>
<dbReference type="AlphaFoldDB" id="A0A427Y9J2"/>
<protein>
    <recommendedName>
        <fullName evidence="2">Metallo-beta-lactamase domain-containing protein</fullName>
    </recommendedName>
</protein>
<sequence>MAHLTLSDPPTQRKRAAHWTNDHGTGFTNPWPSAKGPPALSHVAKFSWQGMHIQKPEVKDPHAFLPMQKPDFTPPTEGVKATWLGHACVLAQFATDGGKNSINVLFDPVFSDRCGPGGYLGPKRYTAVPCGGVEGLPEIDVVAISHNHYDHLDRSTLSEIFAKQKRTPALVASLNTWRVLDGISPKAKQVYREADWWETIEGRHQRRGLWAGWAVQGDAGSVYFAGDTGYAAVETETYEIDPAVPVCPAFKEIGERFGGFDLAFLPIGAYAPRWFLSTVHCAPIDTVRLFQDVRAKKAMAIHWGTWDLSHEQLSEPATMLAEARDVVGLTKEQFDVVDLGASISSVPAAAAATARVPEAQAQAQEQEPKQAEAEAELERAVA</sequence>
<evidence type="ECO:0000313" key="4">
    <source>
        <dbReference type="Proteomes" id="UP000279236"/>
    </source>
</evidence>
<keyword evidence="4" id="KW-1185">Reference proteome</keyword>
<name>A0A427Y9J2_9TREE</name>
<dbReference type="SUPFAM" id="SSF56281">
    <property type="entry name" value="Metallo-hydrolase/oxidoreductase"/>
    <property type="match status" value="1"/>
</dbReference>
<dbReference type="PANTHER" id="PTHR15032:SF4">
    <property type="entry name" value="N-ACYL-PHOSPHATIDYLETHANOLAMINE-HYDROLYZING PHOSPHOLIPASE D"/>
    <property type="match status" value="1"/>
</dbReference>
<dbReference type="GO" id="GO:0070292">
    <property type="term" value="P:N-acylphosphatidylethanolamine metabolic process"/>
    <property type="evidence" value="ECO:0007669"/>
    <property type="project" value="TreeGrafter"/>
</dbReference>
<dbReference type="GO" id="GO:0005737">
    <property type="term" value="C:cytoplasm"/>
    <property type="evidence" value="ECO:0007669"/>
    <property type="project" value="TreeGrafter"/>
</dbReference>
<dbReference type="PANTHER" id="PTHR15032">
    <property type="entry name" value="N-ACYL-PHOSPHATIDYLETHANOLAMINE-HYDROLYZING PHOSPHOLIPASE D"/>
    <property type="match status" value="1"/>
</dbReference>
<gene>
    <name evidence="3" type="ORF">EHS24_000200</name>
</gene>
<dbReference type="GeneID" id="39584743"/>
<dbReference type="Gene3D" id="3.60.15.10">
    <property type="entry name" value="Ribonuclease Z/Hydroxyacylglutathione hydrolase-like"/>
    <property type="match status" value="1"/>
</dbReference>
<dbReference type="RefSeq" id="XP_028479893.1">
    <property type="nucleotide sequence ID" value="XM_028616036.1"/>
</dbReference>
<feature type="region of interest" description="Disordered" evidence="1">
    <location>
        <begin position="357"/>
        <end position="382"/>
    </location>
</feature>
<dbReference type="Pfam" id="PF12706">
    <property type="entry name" value="Lactamase_B_2"/>
    <property type="match status" value="1"/>
</dbReference>
<dbReference type="Proteomes" id="UP000279236">
    <property type="component" value="Unassembled WGS sequence"/>
</dbReference>